<dbReference type="RefSeq" id="WP_268613675.1">
    <property type="nucleotide sequence ID" value="NZ_JAMDMX010000008.1"/>
</dbReference>
<evidence type="ECO:0000313" key="1">
    <source>
        <dbReference type="EMBL" id="MCY9692053.1"/>
    </source>
</evidence>
<gene>
    <name evidence="1" type="ORF">M5X19_03815</name>
</gene>
<comment type="caution">
    <text evidence="1">The sequence shown here is derived from an EMBL/GenBank/DDBJ whole genome shotgun (WGS) entry which is preliminary data.</text>
</comment>
<reference evidence="1 2" key="1">
    <citation type="submission" date="2022-05" db="EMBL/GenBank/DDBJ databases">
        <title>Genome Sequencing of Bee-Associated Microbes.</title>
        <authorList>
            <person name="Dunlap C."/>
        </authorList>
    </citation>
    <scope>NUCLEOTIDE SEQUENCE [LARGE SCALE GENOMIC DNA]</scope>
    <source>
        <strain evidence="1 2">NRRL B-14421</strain>
    </source>
</reference>
<evidence type="ECO:0000313" key="2">
    <source>
        <dbReference type="Proteomes" id="UP001527099"/>
    </source>
</evidence>
<sequence>MEINEKLSSEDLKDPMKIEMYSSQLFENGEYGSIRLRDLVSKDMMFLFQNKWIGLPLYAQVYAKDWANSPEFLSQLGNALELCRTLEEATEALLSKLRLWGKQVAADFVGAYCLLEAQAQSAGGNDEIIKQIRETERSYAGYIALQEKKMELSVDEKVKPGEGFYIAQPLLQNVPGFMSWLFSVIDVALINRRPLIQDALTSSNFNEVVMRTSLATTGAIEDSSLLCAYLANQLGLSKYYEI</sequence>
<organism evidence="1 2">
    <name type="scientific">Paenibacillus alginolyticus</name>
    <dbReference type="NCBI Taxonomy" id="59839"/>
    <lineage>
        <taxon>Bacteria</taxon>
        <taxon>Bacillati</taxon>
        <taxon>Bacillota</taxon>
        <taxon>Bacilli</taxon>
        <taxon>Bacillales</taxon>
        <taxon>Paenibacillaceae</taxon>
        <taxon>Paenibacillus</taxon>
    </lineage>
</organism>
<dbReference type="Proteomes" id="UP001527099">
    <property type="component" value="Unassembled WGS sequence"/>
</dbReference>
<accession>A0ABT4G791</accession>
<proteinExistence type="predicted"/>
<protein>
    <submittedName>
        <fullName evidence="1">Uncharacterized protein</fullName>
    </submittedName>
</protein>
<keyword evidence="2" id="KW-1185">Reference proteome</keyword>
<name>A0ABT4G791_9BACL</name>
<dbReference type="EMBL" id="JAMDMX010000008">
    <property type="protein sequence ID" value="MCY9692053.1"/>
    <property type="molecule type" value="Genomic_DNA"/>
</dbReference>